<protein>
    <submittedName>
        <fullName evidence="1">Uncharacterized protein</fullName>
    </submittedName>
</protein>
<keyword evidence="2" id="KW-1185">Reference proteome</keyword>
<evidence type="ECO:0000313" key="1">
    <source>
        <dbReference type="EMBL" id="WMT07288.1"/>
    </source>
</evidence>
<organism evidence="1 2">
    <name type="scientific">Natrinema thermotolerans</name>
    <dbReference type="NCBI Taxonomy" id="121872"/>
    <lineage>
        <taxon>Archaea</taxon>
        <taxon>Methanobacteriati</taxon>
        <taxon>Methanobacteriota</taxon>
        <taxon>Stenosarchaea group</taxon>
        <taxon>Halobacteria</taxon>
        <taxon>Halobacteriales</taxon>
        <taxon>Natrialbaceae</taxon>
        <taxon>Natrinema</taxon>
    </lineage>
</organism>
<name>A0AAF0PEN4_9EURY</name>
<accession>A0AAF0PEN4</accession>
<sequence length="353" mass="40577">MNRRRFLAASTAAATSTIRPVRADNCRFEDGKVEYQKREEILDSVQHFLVGDLVKGRWNREELAEEVSDWAKIPCYVLEKASDLADKLPDELPQIPGLNDIDFENLDENQEKQNWILERLEDLLEVVSHLDFLPDTVTNIAGSFDASKIRGWKRYVPFLWNLDGLLTVCCSIHEHHEKGKSIEKGSFKELFEHIGLLIVEIVLLFGSGGYSLAFKLTGKVNQKLITQVGRKVGWNVYSWLLSEIHWCIRIIYSESMDVAISESTETVARNLAKKTDMSKSCAKKQASDQVERIAEEGYLSEYTAWKNCQKQTDIIESAKEVASDFITNMNKWFNNLNAMIERWKTNISDIYLR</sequence>
<reference evidence="1 2" key="1">
    <citation type="submission" date="2022-07" db="EMBL/GenBank/DDBJ databases">
        <title>Two temperate virus in Haloterrigena jeotgali A29.</title>
        <authorList>
            <person name="Deng X."/>
        </authorList>
    </citation>
    <scope>NUCLEOTIDE SEQUENCE [LARGE SCALE GENOMIC DNA]</scope>
    <source>
        <strain evidence="1 2">A29</strain>
    </source>
</reference>
<dbReference type="RefSeq" id="WP_136396913.1">
    <property type="nucleotide sequence ID" value="NZ_CP101873.1"/>
</dbReference>
<dbReference type="AlphaFoldDB" id="A0AAF0PEN4"/>
<dbReference type="Proteomes" id="UP001224926">
    <property type="component" value="Chromosome"/>
</dbReference>
<dbReference type="GeneID" id="39864378"/>
<dbReference type="EMBL" id="CP101873">
    <property type="protein sequence ID" value="WMT07288.1"/>
    <property type="molecule type" value="Genomic_DNA"/>
</dbReference>
<evidence type="ECO:0000313" key="2">
    <source>
        <dbReference type="Proteomes" id="UP001224926"/>
    </source>
</evidence>
<gene>
    <name evidence="1" type="ORF">NP511_18100</name>
</gene>
<proteinExistence type="predicted"/>